<dbReference type="EC" id="1.1.1.1" evidence="3"/>
<dbReference type="SUPFAM" id="SSF51735">
    <property type="entry name" value="NAD(P)-binding Rossmann-fold domains"/>
    <property type="match status" value="1"/>
</dbReference>
<evidence type="ECO:0000256" key="4">
    <source>
        <dbReference type="ARBA" id="ARBA00022723"/>
    </source>
</evidence>
<protein>
    <recommendedName>
        <fullName evidence="3">alcohol dehydrogenase</fullName>
        <ecNumber evidence="3">1.1.1.1</ecNumber>
    </recommendedName>
</protein>
<keyword evidence="5" id="KW-0862">Zinc</keyword>
<sequence>MRAWVVDRPGPMASRPLVQVEREVPQPGPGEVLVRVEACGVCRTDLHLAEGDLAPKRPRTTPGHQAVGRVAGTSQRVGVAWLRSTCGKCRYCLRGMENLCPASTYTGWDADGGYAEYLVAPEDYVYPLPDQVPAEWLAPLLCAGIIGYRALARCDLPQGGRLGIYGFGASAHLTAQAAIAQGATVHAVSRSAASRALALELGAASAGDKPPEPLDSAILFAPVGTLVPTAMEALDRGGTLAIAGIHLTDVPVLNYERHLFQERTLRSVTANTRADGRAYLELALAHPPRVTTAPYPFAEADRALSDLAADQVNGAAVLVMG</sequence>
<dbReference type="Gene3D" id="3.40.50.720">
    <property type="entry name" value="NAD(P)-binding Rossmann-like Domain"/>
    <property type="match status" value="1"/>
</dbReference>
<keyword evidence="4" id="KW-0479">Metal-binding</keyword>
<reference evidence="11 12" key="1">
    <citation type="submission" date="2024-10" db="EMBL/GenBank/DDBJ databases">
        <authorList>
            <person name="Topkara A.R."/>
            <person name="Saygin H."/>
        </authorList>
    </citation>
    <scope>NUCLEOTIDE SEQUENCE [LARGE SCALE GENOMIC DNA]</scope>
    <source>
        <strain evidence="11 12">M3C6</strain>
    </source>
</reference>
<dbReference type="InterPro" id="IPR014187">
    <property type="entry name" value="ADH_Zn_typ-2"/>
</dbReference>
<name>A0ABW7A477_9ACTN</name>
<comment type="caution">
    <text evidence="11">The sequence shown here is derived from an EMBL/GenBank/DDBJ whole genome shotgun (WGS) entry which is preliminary data.</text>
</comment>
<evidence type="ECO:0000256" key="8">
    <source>
        <dbReference type="ARBA" id="ARBA00049243"/>
    </source>
</evidence>
<dbReference type="EMBL" id="JBICRM010000001">
    <property type="protein sequence ID" value="MFG1702095.1"/>
    <property type="molecule type" value="Genomic_DNA"/>
</dbReference>
<dbReference type="CDD" id="cd08298">
    <property type="entry name" value="CAD2"/>
    <property type="match status" value="1"/>
</dbReference>
<feature type="domain" description="Alcohol dehydrogenase-like C-terminal" evidence="9">
    <location>
        <begin position="172"/>
        <end position="283"/>
    </location>
</feature>
<comment type="cofactor">
    <cofactor evidence="1">
        <name>Zn(2+)</name>
        <dbReference type="ChEBI" id="CHEBI:29105"/>
    </cofactor>
</comment>
<evidence type="ECO:0000256" key="3">
    <source>
        <dbReference type="ARBA" id="ARBA00013190"/>
    </source>
</evidence>
<evidence type="ECO:0000313" key="12">
    <source>
        <dbReference type="Proteomes" id="UP001603978"/>
    </source>
</evidence>
<evidence type="ECO:0000313" key="11">
    <source>
        <dbReference type="EMBL" id="MFG1702095.1"/>
    </source>
</evidence>
<dbReference type="NCBIfam" id="TIGR02822">
    <property type="entry name" value="adh_fam_2"/>
    <property type="match status" value="1"/>
</dbReference>
<comment type="similarity">
    <text evidence="2">Belongs to the zinc-containing alcohol dehydrogenase family.</text>
</comment>
<dbReference type="InterPro" id="IPR036291">
    <property type="entry name" value="NAD(P)-bd_dom_sf"/>
</dbReference>
<dbReference type="PANTHER" id="PTHR42940:SF8">
    <property type="entry name" value="VACUOLAR PROTEIN SORTING-ASSOCIATED PROTEIN 11"/>
    <property type="match status" value="1"/>
</dbReference>
<evidence type="ECO:0000259" key="9">
    <source>
        <dbReference type="Pfam" id="PF00107"/>
    </source>
</evidence>
<comment type="catalytic activity">
    <reaction evidence="8">
        <text>a primary alcohol + NAD(+) = an aldehyde + NADH + H(+)</text>
        <dbReference type="Rhea" id="RHEA:10736"/>
        <dbReference type="ChEBI" id="CHEBI:15378"/>
        <dbReference type="ChEBI" id="CHEBI:15734"/>
        <dbReference type="ChEBI" id="CHEBI:17478"/>
        <dbReference type="ChEBI" id="CHEBI:57540"/>
        <dbReference type="ChEBI" id="CHEBI:57945"/>
        <dbReference type="EC" id="1.1.1.1"/>
    </reaction>
</comment>
<dbReference type="RefSeq" id="WP_393161488.1">
    <property type="nucleotide sequence ID" value="NZ_JBICRM010000001.1"/>
</dbReference>
<evidence type="ECO:0000256" key="6">
    <source>
        <dbReference type="ARBA" id="ARBA00023002"/>
    </source>
</evidence>
<organism evidence="11 12">
    <name type="scientific">Nonomuraea marmarensis</name>
    <dbReference type="NCBI Taxonomy" id="3351344"/>
    <lineage>
        <taxon>Bacteria</taxon>
        <taxon>Bacillati</taxon>
        <taxon>Actinomycetota</taxon>
        <taxon>Actinomycetes</taxon>
        <taxon>Streptosporangiales</taxon>
        <taxon>Streptosporangiaceae</taxon>
        <taxon>Nonomuraea</taxon>
    </lineage>
</organism>
<proteinExistence type="inferred from homology"/>
<evidence type="ECO:0000256" key="1">
    <source>
        <dbReference type="ARBA" id="ARBA00001947"/>
    </source>
</evidence>
<comment type="catalytic activity">
    <reaction evidence="7">
        <text>a secondary alcohol + NAD(+) = a ketone + NADH + H(+)</text>
        <dbReference type="Rhea" id="RHEA:10740"/>
        <dbReference type="ChEBI" id="CHEBI:15378"/>
        <dbReference type="ChEBI" id="CHEBI:17087"/>
        <dbReference type="ChEBI" id="CHEBI:35681"/>
        <dbReference type="ChEBI" id="CHEBI:57540"/>
        <dbReference type="ChEBI" id="CHEBI:57945"/>
        <dbReference type="EC" id="1.1.1.1"/>
    </reaction>
</comment>
<accession>A0ABW7A477</accession>
<evidence type="ECO:0000259" key="10">
    <source>
        <dbReference type="Pfam" id="PF08240"/>
    </source>
</evidence>
<evidence type="ECO:0000256" key="5">
    <source>
        <dbReference type="ARBA" id="ARBA00022833"/>
    </source>
</evidence>
<dbReference type="Proteomes" id="UP001603978">
    <property type="component" value="Unassembled WGS sequence"/>
</dbReference>
<dbReference type="PANTHER" id="PTHR42940">
    <property type="entry name" value="ALCOHOL DEHYDROGENASE 1-RELATED"/>
    <property type="match status" value="1"/>
</dbReference>
<dbReference type="SUPFAM" id="SSF50129">
    <property type="entry name" value="GroES-like"/>
    <property type="match status" value="1"/>
</dbReference>
<keyword evidence="12" id="KW-1185">Reference proteome</keyword>
<feature type="domain" description="Alcohol dehydrogenase-like N-terminal" evidence="10">
    <location>
        <begin position="28"/>
        <end position="130"/>
    </location>
</feature>
<dbReference type="InterPro" id="IPR011032">
    <property type="entry name" value="GroES-like_sf"/>
</dbReference>
<dbReference type="InterPro" id="IPR013149">
    <property type="entry name" value="ADH-like_C"/>
</dbReference>
<keyword evidence="6" id="KW-0560">Oxidoreductase</keyword>
<dbReference type="Gene3D" id="3.90.180.10">
    <property type="entry name" value="Medium-chain alcohol dehydrogenases, catalytic domain"/>
    <property type="match status" value="1"/>
</dbReference>
<dbReference type="Pfam" id="PF08240">
    <property type="entry name" value="ADH_N"/>
    <property type="match status" value="1"/>
</dbReference>
<evidence type="ECO:0000256" key="7">
    <source>
        <dbReference type="ARBA" id="ARBA00049164"/>
    </source>
</evidence>
<dbReference type="InterPro" id="IPR013154">
    <property type="entry name" value="ADH-like_N"/>
</dbReference>
<gene>
    <name evidence="11" type="ORF">ACFLIM_02780</name>
</gene>
<dbReference type="Pfam" id="PF00107">
    <property type="entry name" value="ADH_zinc_N"/>
    <property type="match status" value="1"/>
</dbReference>
<evidence type="ECO:0000256" key="2">
    <source>
        <dbReference type="ARBA" id="ARBA00008072"/>
    </source>
</evidence>